<dbReference type="GO" id="GO:0019028">
    <property type="term" value="C:viral capsid"/>
    <property type="evidence" value="ECO:0007669"/>
    <property type="project" value="InterPro"/>
</dbReference>
<dbReference type="InterPro" id="IPR007765">
    <property type="entry name" value="Baculo_p24"/>
</dbReference>
<proteinExistence type="predicted"/>
<feature type="compositionally biased region" description="Low complexity" evidence="1">
    <location>
        <begin position="1"/>
        <end position="16"/>
    </location>
</feature>
<dbReference type="Proteomes" id="UP000204667">
    <property type="component" value="Segment"/>
</dbReference>
<protein>
    <submittedName>
        <fullName evidence="2">p24</fullName>
    </submittedName>
</protein>
<evidence type="ECO:0000313" key="2">
    <source>
        <dbReference type="EMBL" id="AKN80606.1"/>
    </source>
</evidence>
<feature type="compositionally biased region" description="Polar residues" evidence="1">
    <location>
        <begin position="17"/>
        <end position="34"/>
    </location>
</feature>
<organism evidence="2 3">
    <name type="scientific">Perigonia lusca single nucleopolyhedrovirus</name>
    <dbReference type="NCBI Taxonomy" id="1675865"/>
    <lineage>
        <taxon>Viruses</taxon>
        <taxon>Viruses incertae sedis</taxon>
        <taxon>Naldaviricetes</taxon>
        <taxon>Lefavirales</taxon>
        <taxon>Baculoviridae</taxon>
        <taxon>Alphabaculovirus</taxon>
        <taxon>Alphabaculovirus peluscae</taxon>
        <taxon>Perigonia lusca nucleopolyhedrovirus</taxon>
    </lineage>
</organism>
<evidence type="ECO:0000256" key="1">
    <source>
        <dbReference type="SAM" id="MobiDB-lite"/>
    </source>
</evidence>
<dbReference type="RefSeq" id="YP_009165721.1">
    <property type="nucleotide sequence ID" value="NC_027923.1"/>
</dbReference>
<keyword evidence="3" id="KW-1185">Reference proteome</keyword>
<gene>
    <name evidence="2" type="primary">p24</name>
</gene>
<dbReference type="Pfam" id="PF05073">
    <property type="entry name" value="Baculo_p24"/>
    <property type="match status" value="1"/>
</dbReference>
<accession>A0A0M3WNW2</accession>
<dbReference type="OrthoDB" id="18599at10239"/>
<feature type="region of interest" description="Disordered" evidence="1">
    <location>
        <begin position="1"/>
        <end position="34"/>
    </location>
</feature>
<dbReference type="EMBL" id="KM596836">
    <property type="protein sequence ID" value="AKN80606.1"/>
    <property type="molecule type" value="Genomic_DNA"/>
</dbReference>
<sequence length="259" mass="28514">MYKNSNNSLSSISGGSTANLNTDSGNLQNTTNGSQHFQYDDSLLEVVIIDNGEDDRDGYVELLAATKLLSPLVTMRGFNKAVLWTNVIPSQKLTRNNKNYIHVFALGKYISMYNMSTSEPRPAEYYVLKRLISDLLIGVQSNVIDPLADIKTQLCTLQDCISSTGGVVMAGSASGNSEIYQSSSSSSFAVPAPPIQTPINYDFFKDVVCQENAALLSHINTGLESIRNLQMDFINKLAFSNDTMLDNFKSIKDIIIRKK</sequence>
<dbReference type="KEGG" id="vg:26040036"/>
<evidence type="ECO:0000313" key="3">
    <source>
        <dbReference type="Proteomes" id="UP000204667"/>
    </source>
</evidence>
<dbReference type="GeneID" id="26040036"/>
<name>A0A0M3WNW2_9ABAC</name>
<reference evidence="2 3" key="1">
    <citation type="journal article" date="2016" name="Sci. Rep.">
        <title>Genome sequence of Perigonia lusca single nucleopolyhedrovirus: insights into the evolution of a nucleotide metabolism enzyme in the family Baculoviridae.</title>
        <authorList>
            <person name="Ardisson-Araujo D.M."/>
            <person name="Lima R.N."/>
            <person name="Melo F.L."/>
            <person name="Clem R.J."/>
            <person name="Huang N."/>
            <person name="Bao S.N."/>
            <person name="Sosa-Gomez D.R."/>
            <person name="Ribeiro B.M."/>
        </authorList>
    </citation>
    <scope>NUCLEOTIDE SEQUENCE [LARGE SCALE GENOMIC DNA]</scope>
</reference>